<dbReference type="Proteomes" id="UP001609821">
    <property type="component" value="Unassembled WGS sequence"/>
</dbReference>
<feature type="domain" description="Reverse transcriptase" evidence="2">
    <location>
        <begin position="49"/>
        <end position="281"/>
    </location>
</feature>
<keyword evidence="3" id="KW-0413">Isomerase</keyword>
<accession>A0ABW7LWY7</accession>
<dbReference type="InterPro" id="IPR030931">
    <property type="entry name" value="Group_II_RT_mat"/>
</dbReference>
<evidence type="ECO:0000313" key="4">
    <source>
        <dbReference type="Proteomes" id="UP001609821"/>
    </source>
</evidence>
<dbReference type="SUPFAM" id="SSF51445">
    <property type="entry name" value="(Trans)glycosidases"/>
    <property type="match status" value="1"/>
</dbReference>
<name>A0ABW7LWY7_9PSED</name>
<dbReference type="RefSeq" id="WP_395246803.1">
    <property type="nucleotide sequence ID" value="NZ_JBINXA010000015.1"/>
</dbReference>
<gene>
    <name evidence="3" type="primary">treS</name>
    <name evidence="3" type="ORF">ACHMWK_06545</name>
</gene>
<evidence type="ECO:0000256" key="1">
    <source>
        <dbReference type="ARBA" id="ARBA00034120"/>
    </source>
</evidence>
<reference evidence="3 4" key="1">
    <citation type="submission" date="2024-10" db="EMBL/GenBank/DDBJ databases">
        <title>Aeromonas and Pseudomonas from the Cagarras Archipelago, Rio de Janeiro, Brazil.</title>
        <authorList>
            <person name="Canellas A.L.B."/>
            <person name="Laport M.S."/>
        </authorList>
    </citation>
    <scope>NUCLEOTIDE SEQUENCE [LARGE SCALE GENOMIC DNA]</scope>
    <source>
        <strain evidence="3 4">CPF-4</strain>
    </source>
</reference>
<proteinExistence type="inferred from homology"/>
<dbReference type="InterPro" id="IPR051083">
    <property type="entry name" value="GrpII_Intron_Splice-Mob/Def"/>
</dbReference>
<comment type="similarity">
    <text evidence="1">Belongs to the bacterial reverse transcriptase family.</text>
</comment>
<dbReference type="PANTHER" id="PTHR34047:SF3">
    <property type="entry name" value="BLR2052 PROTEIN"/>
    <property type="match status" value="1"/>
</dbReference>
<evidence type="ECO:0000259" key="2">
    <source>
        <dbReference type="PROSITE" id="PS50878"/>
    </source>
</evidence>
<keyword evidence="4" id="KW-1185">Reference proteome</keyword>
<dbReference type="PANTHER" id="PTHR34047">
    <property type="entry name" value="NUCLEAR INTRON MATURASE 1, MITOCHONDRIAL-RELATED"/>
    <property type="match status" value="1"/>
</dbReference>
<sequence>MSAAKSYSISKLIVWEAFQRVKANRGAAGIDEQSIAQFEQKLQRNLYKVWNRMSSGSYFPTPVRQVEIPKQSGGKRKLGIPTVADRVAQTAVKLLIEPRLDCLFHSDSYGYRPGKSAKQAIEITRRRCWNMNWVVEFDIKGAFDHIDHELLLKAVRHRVKDVWILLYIERWLKAPFETADGVQVPRESGTPQGGIVSPLLMNLLMHYAFDAWMQRTFPGCPFTRYADDAVVHCRSEEQACEVMAVIKARLEECLLTMHPEKSKIVYCKDSNRKAAYANTRPRDASALASVWFTAYPASIITSENGTVLEALGNETLWHALSNIGIQGIHNGPLKKSGGLKGTEHTLTIDGNFDRISFDIDPLLGTEAQLQALSRIAAAHNAVVIDDVIPSHTGKGADFRLAEMAYEDYPGLYHMVEIREEDWPLLPDIAEGRDAQNLTPQQVDALRDLHYIVGQLQRVIFFEPGVKETDWSATPVVLGVDGKPRRWVYLHYFKEGQPSLNWLDPSFAAQQMIIGDALHAIDVMGAKILRLDANGFLGVERKLDGTAWSESHPLSITGNQLLSGAIRKAGGFSFQELNLTVDDIAAMSHGGADLSYDFITRPAYQHALLMGDTEFLRLMMRQVHVFGIDPASLIHALQNHDELTLELVHFWTLHAHDTFLYQGQTFPGNILREHIREQMYERLAGEHAPYNLKFVTNGVSCTTVSIITAALGIRDLETITPADVQRIRQIHLLLVMYNAMQPGVFALSGWDLVGALPLPPDQVAHLMGDGDTRWIHRGAYDLVDLNPDAELSAGQMPRPKTLYGSLPTQLSDPDSFASQLKKILAVRRSYDISASRQILIPDVQNPGLLLMVHELPAGKGTQITALNFSAHPFSETIHLPNIASGPVVDIINERVEGDLTEDGEFTVTLDAYEGLALRVVSHSPLL</sequence>
<evidence type="ECO:0000313" key="3">
    <source>
        <dbReference type="EMBL" id="MFH6565625.1"/>
    </source>
</evidence>
<dbReference type="SUPFAM" id="SSF56672">
    <property type="entry name" value="DNA/RNA polymerases"/>
    <property type="match status" value="1"/>
</dbReference>
<dbReference type="GO" id="GO:0047471">
    <property type="term" value="F:maltose alpha-D-glucosyltransferase activity"/>
    <property type="evidence" value="ECO:0007669"/>
    <property type="project" value="UniProtKB-EC"/>
</dbReference>
<dbReference type="InterPro" id="IPR043128">
    <property type="entry name" value="Rev_trsase/Diguanyl_cyclase"/>
</dbReference>
<protein>
    <submittedName>
        <fullName evidence="3">Maltose alpha-D-glucosyltransferase</fullName>
        <ecNumber evidence="3">5.4.99.16</ecNumber>
    </submittedName>
</protein>
<dbReference type="PROSITE" id="PS50878">
    <property type="entry name" value="RT_POL"/>
    <property type="match status" value="1"/>
</dbReference>
<dbReference type="InterPro" id="IPR012665">
    <property type="entry name" value="Trehalose_synth"/>
</dbReference>
<dbReference type="NCBIfam" id="TIGR02455">
    <property type="entry name" value="TreS_stutzeri"/>
    <property type="match status" value="1"/>
</dbReference>
<dbReference type="Pfam" id="PF00078">
    <property type="entry name" value="RVT_1"/>
    <property type="match status" value="1"/>
</dbReference>
<dbReference type="CDD" id="cd01651">
    <property type="entry name" value="RT_G2_intron"/>
    <property type="match status" value="1"/>
</dbReference>
<dbReference type="EC" id="5.4.99.16" evidence="3"/>
<dbReference type="InterPro" id="IPR017853">
    <property type="entry name" value="GH"/>
</dbReference>
<dbReference type="NCBIfam" id="TIGR04416">
    <property type="entry name" value="group_II_RT_mat"/>
    <property type="match status" value="1"/>
</dbReference>
<dbReference type="Gene3D" id="3.20.20.80">
    <property type="entry name" value="Glycosidases"/>
    <property type="match status" value="1"/>
</dbReference>
<organism evidence="3 4">
    <name type="scientific">Pseudomonas kulmbachensis</name>
    <dbReference type="NCBI Taxonomy" id="3043408"/>
    <lineage>
        <taxon>Bacteria</taxon>
        <taxon>Pseudomonadati</taxon>
        <taxon>Pseudomonadota</taxon>
        <taxon>Gammaproteobacteria</taxon>
        <taxon>Pseudomonadales</taxon>
        <taxon>Pseudomonadaceae</taxon>
        <taxon>Pseudomonas</taxon>
    </lineage>
</organism>
<comment type="caution">
    <text evidence="3">The sequence shown here is derived from an EMBL/GenBank/DDBJ whole genome shotgun (WGS) entry which is preliminary data.</text>
</comment>
<dbReference type="Gene3D" id="3.30.70.270">
    <property type="match status" value="1"/>
</dbReference>
<dbReference type="InterPro" id="IPR000477">
    <property type="entry name" value="RT_dom"/>
</dbReference>
<dbReference type="EMBL" id="JBINXB010000005">
    <property type="protein sequence ID" value="MFH6565625.1"/>
    <property type="molecule type" value="Genomic_DNA"/>
</dbReference>
<dbReference type="InterPro" id="IPR043502">
    <property type="entry name" value="DNA/RNA_pol_sf"/>
</dbReference>